<dbReference type="OrthoDB" id="3636727at2"/>
<dbReference type="Proteomes" id="UP000435837">
    <property type="component" value="Unassembled WGS sequence"/>
</dbReference>
<feature type="region of interest" description="Disordered" evidence="4">
    <location>
        <begin position="247"/>
        <end position="269"/>
    </location>
</feature>
<dbReference type="InterPro" id="IPR036443">
    <property type="entry name" value="Znf_RanBP2_sf"/>
</dbReference>
<gene>
    <name evidence="6" type="ORF">Scani_00940</name>
</gene>
<evidence type="ECO:0000313" key="6">
    <source>
        <dbReference type="EMBL" id="GFE03826.1"/>
    </source>
</evidence>
<dbReference type="PROSITE" id="PS01358">
    <property type="entry name" value="ZF_RANBP2_1"/>
    <property type="match status" value="2"/>
</dbReference>
<reference evidence="6 7" key="1">
    <citation type="submission" date="2019-12" db="EMBL/GenBank/DDBJ databases">
        <title>Whole genome shotgun sequence of Streptomyces caniferus NBRC 15389.</title>
        <authorList>
            <person name="Ichikawa N."/>
            <person name="Kimura A."/>
            <person name="Kitahashi Y."/>
            <person name="Komaki H."/>
            <person name="Tamura T."/>
        </authorList>
    </citation>
    <scope>NUCLEOTIDE SEQUENCE [LARGE SCALE GENOMIC DNA]</scope>
    <source>
        <strain evidence="6 7">NBRC 15389</strain>
    </source>
</reference>
<protein>
    <recommendedName>
        <fullName evidence="5">RanBP2-type domain-containing protein</fullName>
    </recommendedName>
</protein>
<feature type="region of interest" description="Disordered" evidence="4">
    <location>
        <begin position="99"/>
        <end position="164"/>
    </location>
</feature>
<dbReference type="PROSITE" id="PS50199">
    <property type="entry name" value="ZF_RANBP2_2"/>
    <property type="match status" value="2"/>
</dbReference>
<sequence length="362" mass="36982">MSGANWRCTACDTYNDPGLTACEACETKRGVAAGPSASRSGSAVPTSAARSAAKPSKPAVKRPAAARPSADWQCRQCDTNNARSDLSCIVCGTGWKAAKKTAPKRPSAKKPAAKKTTAKPSGTGSAGARKSTSTPRPRSGTGAPRPSAPRKSTSTGGRSAPPRVAEGEVFYPSAAAHGYTPTAPAPPPGMTPPPVPPPPPWTTAPGYRPPSYKAPKSGGKGAGCVLGVLLLLAFPLLSKACDALSSGMSGPGSASAGSGPSSCPERIASSLPGGDGAALVKAFRTKNKSITLCRTEDDKLFYYGEFTDHREPGIAMPATKSSGGYEAHNGPYRYRIHGGSVTIYQSGRRIGQEKLTPVSSPS</sequence>
<dbReference type="EMBL" id="BLIN01000001">
    <property type="protein sequence ID" value="GFE03826.1"/>
    <property type="molecule type" value="Genomic_DNA"/>
</dbReference>
<dbReference type="SUPFAM" id="SSF90209">
    <property type="entry name" value="Ran binding protein zinc finger-like"/>
    <property type="match status" value="1"/>
</dbReference>
<dbReference type="AlphaFoldDB" id="A0A640S094"/>
<proteinExistence type="predicted"/>
<accession>A0A640S094</accession>
<feature type="compositionally biased region" description="Basic residues" evidence="4">
    <location>
        <begin position="99"/>
        <end position="117"/>
    </location>
</feature>
<evidence type="ECO:0000256" key="4">
    <source>
        <dbReference type="SAM" id="MobiDB-lite"/>
    </source>
</evidence>
<dbReference type="GO" id="GO:0008270">
    <property type="term" value="F:zinc ion binding"/>
    <property type="evidence" value="ECO:0007669"/>
    <property type="project" value="UniProtKB-KW"/>
</dbReference>
<evidence type="ECO:0000256" key="1">
    <source>
        <dbReference type="ARBA" id="ARBA00022723"/>
    </source>
</evidence>
<evidence type="ECO:0000259" key="5">
    <source>
        <dbReference type="PROSITE" id="PS50199"/>
    </source>
</evidence>
<keyword evidence="1" id="KW-0479">Metal-binding</keyword>
<evidence type="ECO:0000256" key="2">
    <source>
        <dbReference type="ARBA" id="ARBA00022771"/>
    </source>
</evidence>
<name>A0A640S094_9ACTN</name>
<dbReference type="Pfam" id="PF00641">
    <property type="entry name" value="Zn_ribbon_RanBP"/>
    <property type="match status" value="2"/>
</dbReference>
<feature type="compositionally biased region" description="Low complexity" evidence="4">
    <location>
        <begin position="32"/>
        <end position="70"/>
    </location>
</feature>
<dbReference type="SMART" id="SM00547">
    <property type="entry name" value="ZnF_RBZ"/>
    <property type="match status" value="2"/>
</dbReference>
<keyword evidence="2" id="KW-0863">Zinc-finger</keyword>
<feature type="region of interest" description="Disordered" evidence="4">
    <location>
        <begin position="176"/>
        <end position="218"/>
    </location>
</feature>
<organism evidence="6 7">
    <name type="scientific">Streptomyces caniferus</name>
    <dbReference type="NCBI Taxonomy" id="285557"/>
    <lineage>
        <taxon>Bacteria</taxon>
        <taxon>Bacillati</taxon>
        <taxon>Actinomycetota</taxon>
        <taxon>Actinomycetes</taxon>
        <taxon>Kitasatosporales</taxon>
        <taxon>Streptomycetaceae</taxon>
        <taxon>Streptomyces</taxon>
    </lineage>
</organism>
<feature type="compositionally biased region" description="Low complexity" evidence="4">
    <location>
        <begin position="247"/>
        <end position="262"/>
    </location>
</feature>
<dbReference type="InterPro" id="IPR001876">
    <property type="entry name" value="Znf_RanBP2"/>
</dbReference>
<evidence type="ECO:0000256" key="3">
    <source>
        <dbReference type="ARBA" id="ARBA00022833"/>
    </source>
</evidence>
<feature type="region of interest" description="Disordered" evidence="4">
    <location>
        <begin position="32"/>
        <end position="72"/>
    </location>
</feature>
<feature type="domain" description="RanBP2-type" evidence="5">
    <location>
        <begin position="67"/>
        <end position="97"/>
    </location>
</feature>
<feature type="domain" description="RanBP2-type" evidence="5">
    <location>
        <begin position="1"/>
        <end position="31"/>
    </location>
</feature>
<feature type="compositionally biased region" description="Pro residues" evidence="4">
    <location>
        <begin position="183"/>
        <end position="202"/>
    </location>
</feature>
<keyword evidence="3" id="KW-0862">Zinc</keyword>
<comment type="caution">
    <text evidence="6">The sequence shown here is derived from an EMBL/GenBank/DDBJ whole genome shotgun (WGS) entry which is preliminary data.</text>
</comment>
<evidence type="ECO:0000313" key="7">
    <source>
        <dbReference type="Proteomes" id="UP000435837"/>
    </source>
</evidence>